<feature type="transmembrane region" description="Helical" evidence="3">
    <location>
        <begin position="45"/>
        <end position="70"/>
    </location>
</feature>
<evidence type="ECO:0000313" key="4">
    <source>
        <dbReference type="EMBL" id="OQD79184.1"/>
    </source>
</evidence>
<dbReference type="Gene3D" id="3.90.550.20">
    <property type="match status" value="1"/>
</dbReference>
<gene>
    <name evidence="4" type="ORF">PENANT_c058G06362</name>
</gene>
<organism evidence="4 5">
    <name type="scientific">Penicillium antarcticum</name>
    <dbReference type="NCBI Taxonomy" id="416450"/>
    <lineage>
        <taxon>Eukaryota</taxon>
        <taxon>Fungi</taxon>
        <taxon>Dikarya</taxon>
        <taxon>Ascomycota</taxon>
        <taxon>Pezizomycotina</taxon>
        <taxon>Eurotiomycetes</taxon>
        <taxon>Eurotiomycetidae</taxon>
        <taxon>Eurotiales</taxon>
        <taxon>Aspergillaceae</taxon>
        <taxon>Penicillium</taxon>
    </lineage>
</organism>
<dbReference type="Proteomes" id="UP000191672">
    <property type="component" value="Unassembled WGS sequence"/>
</dbReference>
<dbReference type="AlphaFoldDB" id="A0A1V6PQC5"/>
<protein>
    <recommendedName>
        <fullName evidence="6">Alpha 1,4-glycosyltransferase domain-containing protein</fullName>
    </recommendedName>
</protein>
<dbReference type="SUPFAM" id="SSF53448">
    <property type="entry name" value="Nucleotide-diphospho-sugar transferases"/>
    <property type="match status" value="1"/>
</dbReference>
<evidence type="ECO:0000313" key="5">
    <source>
        <dbReference type="Proteomes" id="UP000191672"/>
    </source>
</evidence>
<evidence type="ECO:0000256" key="2">
    <source>
        <dbReference type="ARBA" id="ARBA00022679"/>
    </source>
</evidence>
<evidence type="ECO:0000256" key="1">
    <source>
        <dbReference type="ARBA" id="ARBA00009003"/>
    </source>
</evidence>
<keyword evidence="5" id="KW-1185">Reference proteome</keyword>
<reference evidence="5" key="1">
    <citation type="journal article" date="2017" name="Nat. Microbiol.">
        <title>Global analysis of biosynthetic gene clusters reveals vast potential of secondary metabolite production in Penicillium species.</title>
        <authorList>
            <person name="Nielsen J.C."/>
            <person name="Grijseels S."/>
            <person name="Prigent S."/>
            <person name="Ji B."/>
            <person name="Dainat J."/>
            <person name="Nielsen K.F."/>
            <person name="Frisvad J.C."/>
            <person name="Workman M."/>
            <person name="Nielsen J."/>
        </authorList>
    </citation>
    <scope>NUCLEOTIDE SEQUENCE [LARGE SCALE GENOMIC DNA]</scope>
    <source>
        <strain evidence="5">IBT 31811</strain>
    </source>
</reference>
<name>A0A1V6PQC5_9EURO</name>
<proteinExistence type="inferred from homology"/>
<dbReference type="Pfam" id="PF04488">
    <property type="entry name" value="Gly_transf_sug"/>
    <property type="match status" value="1"/>
</dbReference>
<keyword evidence="3" id="KW-1133">Transmembrane helix</keyword>
<evidence type="ECO:0000256" key="3">
    <source>
        <dbReference type="SAM" id="Phobius"/>
    </source>
</evidence>
<comment type="caution">
    <text evidence="4">The sequence shown here is derived from an EMBL/GenBank/DDBJ whole genome shotgun (WGS) entry which is preliminary data.</text>
</comment>
<dbReference type="GO" id="GO:0000030">
    <property type="term" value="F:mannosyltransferase activity"/>
    <property type="evidence" value="ECO:0007669"/>
    <property type="project" value="TreeGrafter"/>
</dbReference>
<dbReference type="InterPro" id="IPR051706">
    <property type="entry name" value="Glycosyltransferase_domain"/>
</dbReference>
<comment type="similarity">
    <text evidence="1">Belongs to the glycosyltransferase 32 family.</text>
</comment>
<keyword evidence="2" id="KW-0808">Transferase</keyword>
<dbReference type="InterPro" id="IPR029044">
    <property type="entry name" value="Nucleotide-diphossugar_trans"/>
</dbReference>
<dbReference type="PANTHER" id="PTHR32385">
    <property type="entry name" value="MANNOSYL PHOSPHORYLINOSITOL CERAMIDE SYNTHASE"/>
    <property type="match status" value="1"/>
</dbReference>
<keyword evidence="3" id="KW-0812">Transmembrane</keyword>
<dbReference type="GO" id="GO:0051999">
    <property type="term" value="P:mannosyl-inositol phosphorylceramide biosynthetic process"/>
    <property type="evidence" value="ECO:0007669"/>
    <property type="project" value="TreeGrafter"/>
</dbReference>
<dbReference type="GO" id="GO:0016020">
    <property type="term" value="C:membrane"/>
    <property type="evidence" value="ECO:0007669"/>
    <property type="project" value="GOC"/>
</dbReference>
<dbReference type="EMBL" id="MDYN01000058">
    <property type="protein sequence ID" value="OQD79184.1"/>
    <property type="molecule type" value="Genomic_DNA"/>
</dbReference>
<keyword evidence="3" id="KW-0472">Membrane</keyword>
<accession>A0A1V6PQC5</accession>
<dbReference type="PANTHER" id="PTHR32385:SF15">
    <property type="entry name" value="INOSITOL PHOSPHOCERAMIDE MANNOSYLTRANSFERASE 1"/>
    <property type="match status" value="1"/>
</dbReference>
<sequence>MVKFWINLHPLTSRAFYPKYEKIHDEESLETDSGPRWRQRRTNQWIAWPSRATIIVLINLVIVGLLLYALEPLITLLRRNKELFSPRVALPSSNILYDRNRTDRLSHIPRILHQTTATETIPEHWVRSQKSCKQAYSDFEYKLWTDASARSFLANHYPWFLDTWDNYAFPIQRADSIRYFVLYHYGGIYLDMDTWCNESLPIHDLGSCTAKHYALFKSTLPTGVTNDLLITSANHPTYAAAITQLPVFNAITRVWARWQPHCAIMISAGPLFLTMVVKQYLLEQPSLPSPTVGVINATELAPYAIDLESSTWHRADTKPKFIGLAVALIDVAQALGRRLSSFLIAASSAASPQAATLLRHHVF</sequence>
<dbReference type="InterPro" id="IPR007577">
    <property type="entry name" value="GlycoTrfase_DXD_sugar-bd_CS"/>
</dbReference>
<evidence type="ECO:0008006" key="6">
    <source>
        <dbReference type="Google" id="ProtNLM"/>
    </source>
</evidence>